<keyword evidence="4" id="KW-1185">Reference proteome</keyword>
<dbReference type="InterPro" id="IPR035892">
    <property type="entry name" value="C2_domain_sf"/>
</dbReference>
<dbReference type="PANTHER" id="PTHR31208:SF2">
    <property type="entry name" value="DOMAIN-CONTAINING PROTEIN, PUTATIVE, EXPRESSED-RELATED"/>
    <property type="match status" value="1"/>
</dbReference>
<dbReference type="InterPro" id="IPR000008">
    <property type="entry name" value="C2_dom"/>
</dbReference>
<dbReference type="AlphaFoldDB" id="A0A2U1NY69"/>
<feature type="region of interest" description="Disordered" evidence="1">
    <location>
        <begin position="233"/>
        <end position="299"/>
    </location>
</feature>
<dbReference type="CDD" id="cd00030">
    <property type="entry name" value="C2"/>
    <property type="match status" value="1"/>
</dbReference>
<organism evidence="3 4">
    <name type="scientific">Artemisia annua</name>
    <name type="common">Sweet wormwood</name>
    <dbReference type="NCBI Taxonomy" id="35608"/>
    <lineage>
        <taxon>Eukaryota</taxon>
        <taxon>Viridiplantae</taxon>
        <taxon>Streptophyta</taxon>
        <taxon>Embryophyta</taxon>
        <taxon>Tracheophyta</taxon>
        <taxon>Spermatophyta</taxon>
        <taxon>Magnoliopsida</taxon>
        <taxon>eudicotyledons</taxon>
        <taxon>Gunneridae</taxon>
        <taxon>Pentapetalae</taxon>
        <taxon>asterids</taxon>
        <taxon>campanulids</taxon>
        <taxon>Asterales</taxon>
        <taxon>Asteraceae</taxon>
        <taxon>Asteroideae</taxon>
        <taxon>Anthemideae</taxon>
        <taxon>Artemisiinae</taxon>
        <taxon>Artemisia</taxon>
    </lineage>
</organism>
<evidence type="ECO:0000313" key="4">
    <source>
        <dbReference type="Proteomes" id="UP000245207"/>
    </source>
</evidence>
<dbReference type="Proteomes" id="UP000245207">
    <property type="component" value="Unassembled WGS sequence"/>
</dbReference>
<feature type="region of interest" description="Disordered" evidence="1">
    <location>
        <begin position="340"/>
        <end position="368"/>
    </location>
</feature>
<dbReference type="Gene3D" id="2.60.40.150">
    <property type="entry name" value="C2 domain"/>
    <property type="match status" value="1"/>
</dbReference>
<dbReference type="SMART" id="SM00239">
    <property type="entry name" value="C2"/>
    <property type="match status" value="1"/>
</dbReference>
<feature type="domain" description="C2" evidence="2">
    <location>
        <begin position="32"/>
        <end position="153"/>
    </location>
</feature>
<sequence>MESPQSVVSPFKTLSIYSEPENHNLGRFVRDPSSAPKKTDSYLGVLEVYIHQARDIQNICIYHKQDVYAKISLTNNPEKTVTTQTVNGGGINPVFNENLCIDIPDAATVDASLKCEIYMMSRVKNYLEDQLLGFALVPLSDVIVKQGKLNKEFTLSSSDVFHSPSGFVELTLSYDGVPPDVIAISPPMPPSNTNVSFVSDQSELDKLEFPDPKIVNENEMMVSEYIGICSESLGSSDTDDQASSENGTSSVFENHKPDSPPTSVSTNGSQCASAPTASSESVDQESVSRLKEKPAESDSVDKLKVNIGLDEKVVQQDFVDLYMKSMQQFTESLAKMNLPVDLESEQTSSGNSSSDQNTPTPNGTRPRVFYGSRAFF</sequence>
<dbReference type="STRING" id="35608.A0A2U1NY69"/>
<dbReference type="Pfam" id="PF00168">
    <property type="entry name" value="C2"/>
    <property type="match status" value="1"/>
</dbReference>
<feature type="compositionally biased region" description="Basic and acidic residues" evidence="1">
    <location>
        <begin position="286"/>
        <end position="299"/>
    </location>
</feature>
<comment type="caution">
    <text evidence="3">The sequence shown here is derived from an EMBL/GenBank/DDBJ whole genome shotgun (WGS) entry which is preliminary data.</text>
</comment>
<evidence type="ECO:0000259" key="2">
    <source>
        <dbReference type="PROSITE" id="PS50004"/>
    </source>
</evidence>
<dbReference type="OrthoDB" id="270970at2759"/>
<proteinExistence type="predicted"/>
<protein>
    <submittedName>
        <fullName evidence="3">C2 calcium-dependent membrane targeting</fullName>
    </submittedName>
</protein>
<feature type="compositionally biased region" description="Low complexity" evidence="1">
    <location>
        <begin position="345"/>
        <end position="358"/>
    </location>
</feature>
<feature type="compositionally biased region" description="Polar residues" evidence="1">
    <location>
        <begin position="243"/>
        <end position="252"/>
    </location>
</feature>
<reference evidence="3 4" key="1">
    <citation type="journal article" date="2018" name="Mol. Plant">
        <title>The genome of Artemisia annua provides insight into the evolution of Asteraceae family and artemisinin biosynthesis.</title>
        <authorList>
            <person name="Shen Q."/>
            <person name="Zhang L."/>
            <person name="Liao Z."/>
            <person name="Wang S."/>
            <person name="Yan T."/>
            <person name="Shi P."/>
            <person name="Liu M."/>
            <person name="Fu X."/>
            <person name="Pan Q."/>
            <person name="Wang Y."/>
            <person name="Lv Z."/>
            <person name="Lu X."/>
            <person name="Zhang F."/>
            <person name="Jiang W."/>
            <person name="Ma Y."/>
            <person name="Chen M."/>
            <person name="Hao X."/>
            <person name="Li L."/>
            <person name="Tang Y."/>
            <person name="Lv G."/>
            <person name="Zhou Y."/>
            <person name="Sun X."/>
            <person name="Brodelius P.E."/>
            <person name="Rose J.K.C."/>
            <person name="Tang K."/>
        </authorList>
    </citation>
    <scope>NUCLEOTIDE SEQUENCE [LARGE SCALE GENOMIC DNA]</scope>
    <source>
        <strain evidence="4">cv. Huhao1</strain>
        <tissue evidence="3">Leaf</tissue>
    </source>
</reference>
<evidence type="ECO:0000256" key="1">
    <source>
        <dbReference type="SAM" id="MobiDB-lite"/>
    </source>
</evidence>
<gene>
    <name evidence="3" type="ORF">CTI12_AA215010</name>
</gene>
<evidence type="ECO:0000313" key="3">
    <source>
        <dbReference type="EMBL" id="PWA78459.1"/>
    </source>
</evidence>
<dbReference type="PANTHER" id="PTHR31208">
    <property type="entry name" value="EXPRESSED PROTEIN"/>
    <property type="match status" value="1"/>
</dbReference>
<feature type="compositionally biased region" description="Polar residues" evidence="1">
    <location>
        <begin position="261"/>
        <end position="285"/>
    </location>
</feature>
<name>A0A2U1NY69_ARTAN</name>
<dbReference type="PROSITE" id="PS50004">
    <property type="entry name" value="C2"/>
    <property type="match status" value="1"/>
</dbReference>
<dbReference type="SUPFAM" id="SSF49562">
    <property type="entry name" value="C2 domain (Calcium/lipid-binding domain, CaLB)"/>
    <property type="match status" value="1"/>
</dbReference>
<dbReference type="EMBL" id="PKPP01001986">
    <property type="protein sequence ID" value="PWA78459.1"/>
    <property type="molecule type" value="Genomic_DNA"/>
</dbReference>
<accession>A0A2U1NY69</accession>